<protein>
    <recommendedName>
        <fullName evidence="3">SPOR domain-containing protein</fullName>
    </recommendedName>
</protein>
<feature type="region of interest" description="Disordered" evidence="1">
    <location>
        <begin position="216"/>
        <end position="253"/>
    </location>
</feature>
<evidence type="ECO:0000313" key="4">
    <source>
        <dbReference type="EMBL" id="TPD57444.1"/>
    </source>
</evidence>
<reference evidence="5" key="1">
    <citation type="submission" date="2019-06" db="EMBL/GenBank/DDBJ databases">
        <title>The complete genome of Emcibacter congregatus ZYLT.</title>
        <authorList>
            <person name="Zhao Z."/>
        </authorList>
    </citation>
    <scope>NUCLEOTIDE SEQUENCE [LARGE SCALE GENOMIC DNA]</scope>
    <source>
        <strain evidence="5">MCCC 1A06723</strain>
    </source>
</reference>
<dbReference type="AlphaFoldDB" id="A0A501PC30"/>
<organism evidence="4 5">
    <name type="scientific">Emcibacter nanhaiensis</name>
    <dbReference type="NCBI Taxonomy" id="1505037"/>
    <lineage>
        <taxon>Bacteria</taxon>
        <taxon>Pseudomonadati</taxon>
        <taxon>Pseudomonadota</taxon>
        <taxon>Alphaproteobacteria</taxon>
        <taxon>Emcibacterales</taxon>
        <taxon>Emcibacteraceae</taxon>
        <taxon>Emcibacter</taxon>
    </lineage>
</organism>
<dbReference type="PANTHER" id="PTHR11102">
    <property type="entry name" value="SEL-1-LIKE PROTEIN"/>
    <property type="match status" value="1"/>
</dbReference>
<dbReference type="Pfam" id="PF08238">
    <property type="entry name" value="Sel1"/>
    <property type="match status" value="3"/>
</dbReference>
<feature type="chain" id="PRO_5021461822" description="SPOR domain-containing protein" evidence="2">
    <location>
        <begin position="26"/>
        <end position="346"/>
    </location>
</feature>
<dbReference type="EMBL" id="VFIY01000018">
    <property type="protein sequence ID" value="TPD57444.1"/>
    <property type="molecule type" value="Genomic_DNA"/>
</dbReference>
<dbReference type="InterPro" id="IPR011990">
    <property type="entry name" value="TPR-like_helical_dom_sf"/>
</dbReference>
<dbReference type="SUPFAM" id="SSF81901">
    <property type="entry name" value="HCP-like"/>
    <property type="match status" value="1"/>
</dbReference>
<dbReference type="Gene3D" id="1.25.40.10">
    <property type="entry name" value="Tetratricopeptide repeat domain"/>
    <property type="match status" value="1"/>
</dbReference>
<dbReference type="PANTHER" id="PTHR11102:SF160">
    <property type="entry name" value="ERAD-ASSOCIATED E3 UBIQUITIN-PROTEIN LIGASE COMPONENT HRD3"/>
    <property type="match status" value="1"/>
</dbReference>
<feature type="signal peptide" evidence="2">
    <location>
        <begin position="1"/>
        <end position="25"/>
    </location>
</feature>
<dbReference type="InterPro" id="IPR050767">
    <property type="entry name" value="Sel1_AlgK"/>
</dbReference>
<dbReference type="Pfam" id="PF05036">
    <property type="entry name" value="SPOR"/>
    <property type="match status" value="1"/>
</dbReference>
<sequence length="346" mass="37880">MKKPVIILPFLLSALTLPGITIASATVSDGVSAYEAGDYVRAREEWLPYAALGNPNALYNLGQLYRMGRGVERDYKKAEEYYLRAAEKGHVGAQRNLGTLHYFGRLGKVDMEQAYKWLYRAAGNGDARSQYIVGTMYYNGQHVAKNETDAYAWIHLSAEQGIRDAIKAQDKLKAYLDSDTIQAALARAPGLVGSYRVADNRDLMVDGQNEQEIEQATTLDVPGPAKQDTAPVSPVAEATGQAKPAPAPASAASQPAVIASDNYRVQVGSFRSSEEAERALDGLSQRLGSLVDDHEAVIQIVDIRDKGVFYRLQLRPFGTRDAANDYCGRLKDKGIDCYTMKTPPQP</sequence>
<proteinExistence type="predicted"/>
<gene>
    <name evidence="4" type="ORF">FIV46_15090</name>
</gene>
<accession>A0A501PC30</accession>
<keyword evidence="2" id="KW-0732">Signal</keyword>
<dbReference type="OrthoDB" id="112232at2"/>
<evidence type="ECO:0000256" key="2">
    <source>
        <dbReference type="SAM" id="SignalP"/>
    </source>
</evidence>
<keyword evidence="5" id="KW-1185">Reference proteome</keyword>
<name>A0A501PC30_9PROT</name>
<dbReference type="SUPFAM" id="SSF110997">
    <property type="entry name" value="Sporulation related repeat"/>
    <property type="match status" value="1"/>
</dbReference>
<dbReference type="Gene3D" id="3.30.70.1070">
    <property type="entry name" value="Sporulation related repeat"/>
    <property type="match status" value="1"/>
</dbReference>
<dbReference type="InterPro" id="IPR036680">
    <property type="entry name" value="SPOR-like_sf"/>
</dbReference>
<dbReference type="SMART" id="SM00671">
    <property type="entry name" value="SEL1"/>
    <property type="match status" value="3"/>
</dbReference>
<dbReference type="Proteomes" id="UP000319148">
    <property type="component" value="Unassembled WGS sequence"/>
</dbReference>
<dbReference type="GO" id="GO:0042834">
    <property type="term" value="F:peptidoglycan binding"/>
    <property type="evidence" value="ECO:0007669"/>
    <property type="project" value="InterPro"/>
</dbReference>
<dbReference type="InterPro" id="IPR006597">
    <property type="entry name" value="Sel1-like"/>
</dbReference>
<dbReference type="PROSITE" id="PS51724">
    <property type="entry name" value="SPOR"/>
    <property type="match status" value="1"/>
</dbReference>
<dbReference type="RefSeq" id="WP_139941759.1">
    <property type="nucleotide sequence ID" value="NZ_JBHSYP010000005.1"/>
</dbReference>
<feature type="domain" description="SPOR" evidence="3">
    <location>
        <begin position="257"/>
        <end position="342"/>
    </location>
</feature>
<dbReference type="InterPro" id="IPR007730">
    <property type="entry name" value="SPOR-like_dom"/>
</dbReference>
<evidence type="ECO:0000313" key="5">
    <source>
        <dbReference type="Proteomes" id="UP000319148"/>
    </source>
</evidence>
<comment type="caution">
    <text evidence="4">The sequence shown here is derived from an EMBL/GenBank/DDBJ whole genome shotgun (WGS) entry which is preliminary data.</text>
</comment>
<feature type="compositionally biased region" description="Low complexity" evidence="1">
    <location>
        <begin position="241"/>
        <end position="253"/>
    </location>
</feature>
<evidence type="ECO:0000256" key="1">
    <source>
        <dbReference type="SAM" id="MobiDB-lite"/>
    </source>
</evidence>
<evidence type="ECO:0000259" key="3">
    <source>
        <dbReference type="PROSITE" id="PS51724"/>
    </source>
</evidence>